<dbReference type="EMBL" id="JAAALK010000081">
    <property type="protein sequence ID" value="KAG8090087.1"/>
    <property type="molecule type" value="Genomic_DNA"/>
</dbReference>
<evidence type="ECO:0000313" key="4">
    <source>
        <dbReference type="Proteomes" id="UP000729402"/>
    </source>
</evidence>
<dbReference type="Pfam" id="PF23598">
    <property type="entry name" value="LRR_14"/>
    <property type="match status" value="1"/>
</dbReference>
<proteinExistence type="predicted"/>
<evidence type="ECO:0000313" key="3">
    <source>
        <dbReference type="EMBL" id="KAG8090087.1"/>
    </source>
</evidence>
<reference evidence="3" key="2">
    <citation type="submission" date="2021-02" db="EMBL/GenBank/DDBJ databases">
        <authorList>
            <person name="Kimball J.A."/>
            <person name="Haas M.W."/>
            <person name="Macchietto M."/>
            <person name="Kono T."/>
            <person name="Duquette J."/>
            <person name="Shao M."/>
        </authorList>
    </citation>
    <scope>NUCLEOTIDE SEQUENCE</scope>
    <source>
        <tissue evidence="3">Fresh leaf tissue</tissue>
    </source>
</reference>
<evidence type="ECO:0000259" key="2">
    <source>
        <dbReference type="Pfam" id="PF23598"/>
    </source>
</evidence>
<sequence length="325" mass="36540">MDKKIAGEHCQAATLNYFLANGAQLPDGVGKMKLQELSGVSVYDECSVSSLLELGSLTNLRILRLNWYVSESRNDRTHCTDALASSLGKLAGCRLKFLSINRGPFSADIPFDSWPSSPHLLSELYIPRFCFQRIPDWMASVTNLCRLGIRVKQVTQQVLQILGDLPALLDLELWSAADDHHMETLIVCSNIFRCLKIFRLYGSMVRLVFEAGAMQMIKEISIVVRAHEVQSACADHPDLGIHHLSSLMNLNVWINCEGARAEEVKVLEDVITDATNLLPNHPTPHFYRENEENMVKDDEAHMHGRMKQAMMFNEDTKKGGDISIE</sequence>
<keyword evidence="1" id="KW-0677">Repeat</keyword>
<organism evidence="3 4">
    <name type="scientific">Zizania palustris</name>
    <name type="common">Northern wild rice</name>
    <dbReference type="NCBI Taxonomy" id="103762"/>
    <lineage>
        <taxon>Eukaryota</taxon>
        <taxon>Viridiplantae</taxon>
        <taxon>Streptophyta</taxon>
        <taxon>Embryophyta</taxon>
        <taxon>Tracheophyta</taxon>
        <taxon>Spermatophyta</taxon>
        <taxon>Magnoliopsida</taxon>
        <taxon>Liliopsida</taxon>
        <taxon>Poales</taxon>
        <taxon>Poaceae</taxon>
        <taxon>BOP clade</taxon>
        <taxon>Oryzoideae</taxon>
        <taxon>Oryzeae</taxon>
        <taxon>Zizaniinae</taxon>
        <taxon>Zizania</taxon>
    </lineage>
</organism>
<dbReference type="OrthoDB" id="675858at2759"/>
<dbReference type="AlphaFoldDB" id="A0A8J6BL41"/>
<protein>
    <recommendedName>
        <fullName evidence="2">Disease resistance R13L4/SHOC-2-like LRR domain-containing protein</fullName>
    </recommendedName>
</protein>
<evidence type="ECO:0000256" key="1">
    <source>
        <dbReference type="ARBA" id="ARBA00022737"/>
    </source>
</evidence>
<dbReference type="InterPro" id="IPR055414">
    <property type="entry name" value="LRR_R13L4/SHOC2-like"/>
</dbReference>
<name>A0A8J6BL41_ZIZPA</name>
<feature type="domain" description="Disease resistance R13L4/SHOC-2-like LRR" evidence="2">
    <location>
        <begin position="16"/>
        <end position="283"/>
    </location>
</feature>
<dbReference type="Proteomes" id="UP000729402">
    <property type="component" value="Unassembled WGS sequence"/>
</dbReference>
<accession>A0A8J6BL41</accession>
<comment type="caution">
    <text evidence="3">The sequence shown here is derived from an EMBL/GenBank/DDBJ whole genome shotgun (WGS) entry which is preliminary data.</text>
</comment>
<gene>
    <name evidence="3" type="ORF">GUJ93_ZPchr0011g28917</name>
</gene>
<reference evidence="3" key="1">
    <citation type="journal article" date="2021" name="bioRxiv">
        <title>Whole Genome Assembly and Annotation of Northern Wild Rice, Zizania palustris L., Supports a Whole Genome Duplication in the Zizania Genus.</title>
        <authorList>
            <person name="Haas M."/>
            <person name="Kono T."/>
            <person name="Macchietto M."/>
            <person name="Millas R."/>
            <person name="McGilp L."/>
            <person name="Shao M."/>
            <person name="Duquette J."/>
            <person name="Hirsch C.N."/>
            <person name="Kimball J."/>
        </authorList>
    </citation>
    <scope>NUCLEOTIDE SEQUENCE</scope>
    <source>
        <tissue evidence="3">Fresh leaf tissue</tissue>
    </source>
</reference>
<keyword evidence="4" id="KW-1185">Reference proteome</keyword>